<dbReference type="SMART" id="SM00252">
    <property type="entry name" value="SH2"/>
    <property type="match status" value="1"/>
</dbReference>
<gene>
    <name evidence="7" type="ORF">scyTo_0003997</name>
</gene>
<evidence type="ECO:0000256" key="4">
    <source>
        <dbReference type="SAM" id="MobiDB-lite"/>
    </source>
</evidence>
<dbReference type="InterPro" id="IPR036860">
    <property type="entry name" value="SH2_dom_sf"/>
</dbReference>
<dbReference type="GO" id="GO:0005085">
    <property type="term" value="F:guanyl-nucleotide exchange factor activity"/>
    <property type="evidence" value="ECO:0007669"/>
    <property type="project" value="UniProtKB-KW"/>
</dbReference>
<dbReference type="PRINTS" id="PR00401">
    <property type="entry name" value="SH2DOMAIN"/>
</dbReference>
<dbReference type="GO" id="GO:0007264">
    <property type="term" value="P:small GTPase-mediated signal transduction"/>
    <property type="evidence" value="ECO:0007669"/>
    <property type="project" value="InterPro"/>
</dbReference>
<dbReference type="OrthoDB" id="2412973at2759"/>
<dbReference type="Pfam" id="PF00017">
    <property type="entry name" value="SH2"/>
    <property type="match status" value="1"/>
</dbReference>
<dbReference type="Gene3D" id="1.10.840.10">
    <property type="entry name" value="Ras guanine-nucleotide exchange factors catalytic domain"/>
    <property type="match status" value="1"/>
</dbReference>
<dbReference type="PROSITE" id="PS50001">
    <property type="entry name" value="SH2"/>
    <property type="match status" value="1"/>
</dbReference>
<evidence type="ECO:0008006" key="9">
    <source>
        <dbReference type="Google" id="ProtNLM"/>
    </source>
</evidence>
<dbReference type="OMA" id="WWEANEE"/>
<protein>
    <recommendedName>
        <fullName evidence="9">SH2 domain-containing protein</fullName>
    </recommendedName>
</protein>
<dbReference type="Gene3D" id="3.30.505.10">
    <property type="entry name" value="SH2 domain"/>
    <property type="match status" value="1"/>
</dbReference>
<dbReference type="InterPro" id="IPR000980">
    <property type="entry name" value="SH2"/>
</dbReference>
<dbReference type="CDD" id="cd10337">
    <property type="entry name" value="SH2_BCAR3"/>
    <property type="match status" value="1"/>
</dbReference>
<dbReference type="InterPro" id="IPR001895">
    <property type="entry name" value="RASGEF_cat_dom"/>
</dbReference>
<dbReference type="FunFam" id="3.30.505.10:FF:000013">
    <property type="entry name" value="SH2 domain-containing protein 3C isoform X1"/>
    <property type="match status" value="1"/>
</dbReference>
<comment type="caution">
    <text evidence="7">The sequence shown here is derived from an EMBL/GenBank/DDBJ whole genome shotgun (WGS) entry which is preliminary data.</text>
</comment>
<evidence type="ECO:0000259" key="5">
    <source>
        <dbReference type="PROSITE" id="PS50001"/>
    </source>
</evidence>
<keyword evidence="8" id="KW-1185">Reference proteome</keyword>
<keyword evidence="1 3" id="KW-0727">SH2 domain</keyword>
<dbReference type="PANTHER" id="PTHR14247">
    <property type="entry name" value="BREAST CANCER ANTI-ESTROGEN RESISTANCE PROTEIN 3 HOMOLOG-LIKE PROTEIN"/>
    <property type="match status" value="1"/>
</dbReference>
<dbReference type="STRING" id="75743.A0A401NIS9"/>
<dbReference type="PANTHER" id="PTHR14247:SF11">
    <property type="entry name" value="SH2 DOMAIN-CONTAINING PROTEIN 3A"/>
    <property type="match status" value="1"/>
</dbReference>
<feature type="region of interest" description="Disordered" evidence="4">
    <location>
        <begin position="195"/>
        <end position="244"/>
    </location>
</feature>
<organism evidence="7 8">
    <name type="scientific">Scyliorhinus torazame</name>
    <name type="common">Cloudy catshark</name>
    <name type="synonym">Catulus torazame</name>
    <dbReference type="NCBI Taxonomy" id="75743"/>
    <lineage>
        <taxon>Eukaryota</taxon>
        <taxon>Metazoa</taxon>
        <taxon>Chordata</taxon>
        <taxon>Craniata</taxon>
        <taxon>Vertebrata</taxon>
        <taxon>Chondrichthyes</taxon>
        <taxon>Elasmobranchii</taxon>
        <taxon>Galeomorphii</taxon>
        <taxon>Galeoidea</taxon>
        <taxon>Carcharhiniformes</taxon>
        <taxon>Scyliorhinidae</taxon>
        <taxon>Scyliorhinus</taxon>
    </lineage>
</organism>
<dbReference type="InterPro" id="IPR023578">
    <property type="entry name" value="Ras_GEF_dom_sf"/>
</dbReference>
<feature type="domain" description="SH2" evidence="5">
    <location>
        <begin position="38"/>
        <end position="137"/>
    </location>
</feature>
<keyword evidence="2" id="KW-0344">Guanine-nucleotide releasing factor</keyword>
<dbReference type="GO" id="GO:0001784">
    <property type="term" value="F:phosphotyrosine residue binding"/>
    <property type="evidence" value="ECO:0007669"/>
    <property type="project" value="InterPro"/>
</dbReference>
<dbReference type="InterPro" id="IPR036964">
    <property type="entry name" value="RASGEF_cat_dom_sf"/>
</dbReference>
<dbReference type="SMART" id="SM00147">
    <property type="entry name" value="RasGEF"/>
    <property type="match status" value="1"/>
</dbReference>
<feature type="domain" description="Ras-GEF" evidence="6">
    <location>
        <begin position="426"/>
        <end position="693"/>
    </location>
</feature>
<dbReference type="Pfam" id="PF00617">
    <property type="entry name" value="RasGEF"/>
    <property type="match status" value="1"/>
</dbReference>
<dbReference type="InterPro" id="IPR044102">
    <property type="entry name" value="SH2_SHEP1/BCAR3/NSP1"/>
</dbReference>
<evidence type="ECO:0000256" key="3">
    <source>
        <dbReference type="PROSITE-ProRule" id="PRU00191"/>
    </source>
</evidence>
<evidence type="ECO:0000256" key="2">
    <source>
        <dbReference type="PROSITE-ProRule" id="PRU00168"/>
    </source>
</evidence>
<reference evidence="7 8" key="1">
    <citation type="journal article" date="2018" name="Nat. Ecol. Evol.">
        <title>Shark genomes provide insights into elasmobranch evolution and the origin of vertebrates.</title>
        <authorList>
            <person name="Hara Y"/>
            <person name="Yamaguchi K"/>
            <person name="Onimaru K"/>
            <person name="Kadota M"/>
            <person name="Koyanagi M"/>
            <person name="Keeley SD"/>
            <person name="Tatsumi K"/>
            <person name="Tanaka K"/>
            <person name="Motone F"/>
            <person name="Kageyama Y"/>
            <person name="Nozu R"/>
            <person name="Adachi N"/>
            <person name="Nishimura O"/>
            <person name="Nakagawa R"/>
            <person name="Tanegashima C"/>
            <person name="Kiyatake I"/>
            <person name="Matsumoto R"/>
            <person name="Murakumo K"/>
            <person name="Nishida K"/>
            <person name="Terakita A"/>
            <person name="Kuratani S"/>
            <person name="Sato K"/>
            <person name="Hyodo S Kuraku.S."/>
        </authorList>
    </citation>
    <scope>NUCLEOTIDE SEQUENCE [LARGE SCALE GENOMIC DNA]</scope>
</reference>
<evidence type="ECO:0000256" key="1">
    <source>
        <dbReference type="ARBA" id="ARBA00022999"/>
    </source>
</evidence>
<dbReference type="EMBL" id="BFAA01001141">
    <property type="protein sequence ID" value="GCB60776.1"/>
    <property type="molecule type" value="Genomic_DNA"/>
</dbReference>
<proteinExistence type="predicted"/>
<dbReference type="InterPro" id="IPR051853">
    <property type="entry name" value="SH2-Ras-GEF_adapter"/>
</dbReference>
<accession>A0A401NIS9</accession>
<feature type="compositionally biased region" description="Polar residues" evidence="4">
    <location>
        <begin position="233"/>
        <end position="244"/>
    </location>
</feature>
<name>A0A401NIS9_SCYTO</name>
<dbReference type="AlphaFoldDB" id="A0A401NIS9"/>
<sequence length="698" mass="78597">MGKDVTDQLIMTSGKDPLTKELEEELKLSTDDLCSHAWFHGPIPRQAAEALIERDGDFLIRESRSSPGDYVLSCTWKHEPLHFKIIRVVLRRKESYTRVLFQFEQESFDNLPALVRFYVGNRKPISEDSGAIIFHPINRTVPLRCIEEKYRGTSGQRLHNKQLTARNPDQNKRFSLNLSEGVSLDQLAADGNLLRTKDKSGSHPNILDYGNDRKPLQSAQSDSYLSGGPKNVMQANGSQNSIRPSSLMYRTGSDPLINPKVFPKRFGSQSGIVLRGSDGQLHCKAPPKPLRIPSAMMLDTPPDPNLDGSVYCELVPHIPQIGQMPTLAKTHVERLRATERMKSRTRRTDTDFALLDLDAYSASMKTHHEEVVEGDDDEHWSFVRPHLETTSLFKLDSFSSILLPADNKPLDCSVLKRLKEIFADSDPKTTAQHILKVDCQVARIINVSLEQKKMMGVSSGLVLITLPHGHQLRMDLLVRHHLIVLGIAVDILGCTGSVGQRSAVLHKIIQLAVELKDSMGDLFGLSAVMKALELPQIVRLEHTWRTLRRNHTDSAIKFEKELKPFIKSLNEGKVELPLQNITIPHILPVITLMERQSVSDVMEAWDKMDQSCTMLLKTLEVARSVTLNAATYRANAEAKLKDFHAKDELLEAFKTEFALRLFWGANAAEVSQNERYEKFDKILTALSRKLEPLGPSEI</sequence>
<dbReference type="SUPFAM" id="SSF48366">
    <property type="entry name" value="Ras GEF"/>
    <property type="match status" value="1"/>
</dbReference>
<dbReference type="Proteomes" id="UP000288216">
    <property type="component" value="Unassembled WGS sequence"/>
</dbReference>
<evidence type="ECO:0000259" key="6">
    <source>
        <dbReference type="PROSITE" id="PS50009"/>
    </source>
</evidence>
<dbReference type="SUPFAM" id="SSF55550">
    <property type="entry name" value="SH2 domain"/>
    <property type="match status" value="1"/>
</dbReference>
<evidence type="ECO:0000313" key="8">
    <source>
        <dbReference type="Proteomes" id="UP000288216"/>
    </source>
</evidence>
<dbReference type="PROSITE" id="PS50009">
    <property type="entry name" value="RASGEF_CAT"/>
    <property type="match status" value="1"/>
</dbReference>
<evidence type="ECO:0000313" key="7">
    <source>
        <dbReference type="EMBL" id="GCB60776.1"/>
    </source>
</evidence>
<dbReference type="FunFam" id="1.10.840.10:FF:000007">
    <property type="entry name" value="SH2 domain containing 3C (Predicted)"/>
    <property type="match status" value="1"/>
</dbReference>